<organism evidence="2 3">
    <name type="scientific">Xenopus laevis</name>
    <name type="common">African clawed frog</name>
    <dbReference type="NCBI Taxonomy" id="8355"/>
    <lineage>
        <taxon>Eukaryota</taxon>
        <taxon>Metazoa</taxon>
        <taxon>Chordata</taxon>
        <taxon>Craniata</taxon>
        <taxon>Vertebrata</taxon>
        <taxon>Euteleostomi</taxon>
        <taxon>Amphibia</taxon>
        <taxon>Batrachia</taxon>
        <taxon>Anura</taxon>
        <taxon>Pipoidea</taxon>
        <taxon>Pipidae</taxon>
        <taxon>Xenopodinae</taxon>
        <taxon>Xenopus</taxon>
        <taxon>Xenopus</taxon>
    </lineage>
</organism>
<accession>A0A974DUK6</accession>
<keyword evidence="1" id="KW-0472">Membrane</keyword>
<evidence type="ECO:0000313" key="2">
    <source>
        <dbReference type="EMBL" id="OCT98243.1"/>
    </source>
</evidence>
<reference evidence="3" key="1">
    <citation type="journal article" date="2016" name="Nature">
        <title>Genome evolution in the allotetraploid frog Xenopus laevis.</title>
        <authorList>
            <person name="Session A.M."/>
            <person name="Uno Y."/>
            <person name="Kwon T."/>
            <person name="Chapman J.A."/>
            <person name="Toyoda A."/>
            <person name="Takahashi S."/>
            <person name="Fukui A."/>
            <person name="Hikosaka A."/>
            <person name="Suzuki A."/>
            <person name="Kondo M."/>
            <person name="van Heeringen S.J."/>
            <person name="Quigley I."/>
            <person name="Heinz S."/>
            <person name="Ogino H."/>
            <person name="Ochi H."/>
            <person name="Hellsten U."/>
            <person name="Lyons J.B."/>
            <person name="Simakov O."/>
            <person name="Putnam N."/>
            <person name="Stites J."/>
            <person name="Kuroki Y."/>
            <person name="Tanaka T."/>
            <person name="Michiue T."/>
            <person name="Watanabe M."/>
            <person name="Bogdanovic O."/>
            <person name="Lister R."/>
            <person name="Georgiou G."/>
            <person name="Paranjpe S.S."/>
            <person name="van Kruijsbergen I."/>
            <person name="Shu S."/>
            <person name="Carlson J."/>
            <person name="Kinoshita T."/>
            <person name="Ohta Y."/>
            <person name="Mawaribuchi S."/>
            <person name="Jenkins J."/>
            <person name="Grimwood J."/>
            <person name="Schmutz J."/>
            <person name="Mitros T."/>
            <person name="Mozaffari S.V."/>
            <person name="Suzuki Y."/>
            <person name="Haramoto Y."/>
            <person name="Yamamoto T.S."/>
            <person name="Takagi C."/>
            <person name="Heald R."/>
            <person name="Miller K."/>
            <person name="Haudenschild C."/>
            <person name="Kitzman J."/>
            <person name="Nakayama T."/>
            <person name="Izutsu Y."/>
            <person name="Robert J."/>
            <person name="Fortriede J."/>
            <person name="Burns K."/>
            <person name="Lotay V."/>
            <person name="Karimi K."/>
            <person name="Yasuoka Y."/>
            <person name="Dichmann D.S."/>
            <person name="Flajnik M.F."/>
            <person name="Houston D.W."/>
            <person name="Shendure J."/>
            <person name="DuPasquier L."/>
            <person name="Vize P.D."/>
            <person name="Zorn A.M."/>
            <person name="Ito M."/>
            <person name="Marcotte E.M."/>
            <person name="Wallingford J.B."/>
            <person name="Ito Y."/>
            <person name="Asashima M."/>
            <person name="Ueno N."/>
            <person name="Matsuda Y."/>
            <person name="Veenstra G.J."/>
            <person name="Fujiyama A."/>
            <person name="Harland R.M."/>
            <person name="Taira M."/>
            <person name="Rokhsar D.S."/>
        </authorList>
    </citation>
    <scope>NUCLEOTIDE SEQUENCE [LARGE SCALE GENOMIC DNA]</scope>
    <source>
        <strain evidence="3">J</strain>
    </source>
</reference>
<name>A0A974DUK6_XENLA</name>
<protein>
    <submittedName>
        <fullName evidence="2">Uncharacterized protein</fullName>
    </submittedName>
</protein>
<gene>
    <name evidence="2" type="ORF">XELAEV_18010474mg</name>
</gene>
<keyword evidence="1" id="KW-0812">Transmembrane</keyword>
<dbReference type="Proteomes" id="UP000694892">
    <property type="component" value="Chromosome 1S"/>
</dbReference>
<sequence length="68" mass="7372">MIPAPWSLCPTLQSALCLITLIIISPLLGCWSLISLLNPPCLCPPTMCPSRVPTPSSSDIILHLLIEY</sequence>
<proteinExistence type="predicted"/>
<feature type="transmembrane region" description="Helical" evidence="1">
    <location>
        <begin position="12"/>
        <end position="37"/>
    </location>
</feature>
<dbReference type="EMBL" id="CM004467">
    <property type="protein sequence ID" value="OCT98243.1"/>
    <property type="molecule type" value="Genomic_DNA"/>
</dbReference>
<evidence type="ECO:0000313" key="3">
    <source>
        <dbReference type="Proteomes" id="UP000694892"/>
    </source>
</evidence>
<keyword evidence="1" id="KW-1133">Transmembrane helix</keyword>
<dbReference type="AlphaFoldDB" id="A0A974DUK6"/>
<evidence type="ECO:0000256" key="1">
    <source>
        <dbReference type="SAM" id="Phobius"/>
    </source>
</evidence>